<comment type="pathway">
    <text evidence="5">Cofactor metabolism; pyridoxal 5'-phosphate salvage; pyridoxal 5'-phosphate from pyridoxamine 5'-phosphate: step 1/1.</text>
</comment>
<keyword evidence="3 5" id="KW-0288">FMN</keyword>
<evidence type="ECO:0000256" key="4">
    <source>
        <dbReference type="ARBA" id="ARBA00023002"/>
    </source>
</evidence>
<feature type="binding site" evidence="5">
    <location>
        <begin position="82"/>
        <end position="83"/>
    </location>
    <ligand>
        <name>FMN</name>
        <dbReference type="ChEBI" id="CHEBI:58210"/>
    </ligand>
</feature>
<evidence type="ECO:0000259" key="6">
    <source>
        <dbReference type="Pfam" id="PF01243"/>
    </source>
</evidence>
<comment type="catalytic activity">
    <reaction evidence="5">
        <text>pyridoxine 5'-phosphate + O2 = pyridoxal 5'-phosphate + H2O2</text>
        <dbReference type="Rhea" id="RHEA:15149"/>
        <dbReference type="ChEBI" id="CHEBI:15379"/>
        <dbReference type="ChEBI" id="CHEBI:16240"/>
        <dbReference type="ChEBI" id="CHEBI:58589"/>
        <dbReference type="ChEBI" id="CHEBI:597326"/>
        <dbReference type="EC" id="1.4.3.5"/>
    </reaction>
</comment>
<dbReference type="PANTHER" id="PTHR10851">
    <property type="entry name" value="PYRIDOXINE-5-PHOSPHATE OXIDASE"/>
    <property type="match status" value="1"/>
</dbReference>
<comment type="subunit">
    <text evidence="5">Homodimer.</text>
</comment>
<dbReference type="InterPro" id="IPR019740">
    <property type="entry name" value="Pyridox_Oxase_CS"/>
</dbReference>
<dbReference type="InterPro" id="IPR000659">
    <property type="entry name" value="Pyridox_Oxase"/>
</dbReference>
<dbReference type="SUPFAM" id="SSF50475">
    <property type="entry name" value="FMN-binding split barrel"/>
    <property type="match status" value="1"/>
</dbReference>
<dbReference type="NCBIfam" id="NF004231">
    <property type="entry name" value="PRK05679.1"/>
    <property type="match status" value="1"/>
</dbReference>
<gene>
    <name evidence="5 8" type="primary">pdxH</name>
    <name evidence="8" type="ORF">ACFFUR_09705</name>
</gene>
<comment type="similarity">
    <text evidence="1 5">Belongs to the pyridoxamine 5'-phosphate oxidase family.</text>
</comment>
<feature type="binding site" evidence="5">
    <location>
        <position position="129"/>
    </location>
    <ligand>
        <name>substrate</name>
    </ligand>
</feature>
<comment type="cofactor">
    <cofactor evidence="5">
        <name>FMN</name>
        <dbReference type="ChEBI" id="CHEBI:58210"/>
    </cofactor>
    <text evidence="5">Binds 1 FMN per subunit.</text>
</comment>
<feature type="binding site" evidence="5">
    <location>
        <position position="133"/>
    </location>
    <ligand>
        <name>substrate</name>
    </ligand>
</feature>
<feature type="binding site" evidence="5">
    <location>
        <position position="73"/>
    </location>
    <ligand>
        <name>substrate</name>
    </ligand>
</feature>
<dbReference type="InterPro" id="IPR012349">
    <property type="entry name" value="Split_barrel_FMN-bd"/>
</dbReference>
<evidence type="ECO:0000256" key="2">
    <source>
        <dbReference type="ARBA" id="ARBA00022630"/>
    </source>
</evidence>
<evidence type="ECO:0000256" key="3">
    <source>
        <dbReference type="ARBA" id="ARBA00022643"/>
    </source>
</evidence>
<comment type="caution">
    <text evidence="8">The sequence shown here is derived from an EMBL/GenBank/DDBJ whole genome shotgun (WGS) entry which is preliminary data.</text>
</comment>
<keyword evidence="9" id="KW-1185">Reference proteome</keyword>
<feature type="binding site" evidence="5">
    <location>
        <begin position="68"/>
        <end position="73"/>
    </location>
    <ligand>
        <name>FMN</name>
        <dbReference type="ChEBI" id="CHEBI:58210"/>
    </ligand>
</feature>
<comment type="catalytic activity">
    <reaction evidence="5">
        <text>pyridoxamine 5'-phosphate + O2 + H2O = pyridoxal 5'-phosphate + H2O2 + NH4(+)</text>
        <dbReference type="Rhea" id="RHEA:15817"/>
        <dbReference type="ChEBI" id="CHEBI:15377"/>
        <dbReference type="ChEBI" id="CHEBI:15379"/>
        <dbReference type="ChEBI" id="CHEBI:16240"/>
        <dbReference type="ChEBI" id="CHEBI:28938"/>
        <dbReference type="ChEBI" id="CHEBI:58451"/>
        <dbReference type="ChEBI" id="CHEBI:597326"/>
        <dbReference type="EC" id="1.4.3.5"/>
    </reaction>
</comment>
<comment type="pathway">
    <text evidence="5">Cofactor metabolism; pyridoxal 5'-phosphate salvage; pyridoxal 5'-phosphate from pyridoxine 5'-phosphate: step 1/1.</text>
</comment>
<feature type="binding site" evidence="5">
    <location>
        <position position="111"/>
    </location>
    <ligand>
        <name>FMN</name>
        <dbReference type="ChEBI" id="CHEBI:58210"/>
    </ligand>
</feature>
<dbReference type="Proteomes" id="UP001589654">
    <property type="component" value="Unassembled WGS sequence"/>
</dbReference>
<feature type="domain" description="Pyridoxamine 5'-phosphate oxidase N-terminal" evidence="6">
    <location>
        <begin position="40"/>
        <end position="159"/>
    </location>
</feature>
<organism evidence="8 9">
    <name type="scientific">Echinicola jeungdonensis</name>
    <dbReference type="NCBI Taxonomy" id="709343"/>
    <lineage>
        <taxon>Bacteria</taxon>
        <taxon>Pseudomonadati</taxon>
        <taxon>Bacteroidota</taxon>
        <taxon>Cytophagia</taxon>
        <taxon>Cytophagales</taxon>
        <taxon>Cyclobacteriaceae</taxon>
        <taxon>Echinicola</taxon>
    </lineage>
</organism>
<feature type="binding site" evidence="5">
    <location>
        <begin position="146"/>
        <end position="147"/>
    </location>
    <ligand>
        <name>FMN</name>
        <dbReference type="ChEBI" id="CHEBI:58210"/>
    </ligand>
</feature>
<accession>A0ABV5J5J7</accession>
<dbReference type="EMBL" id="JBHMEW010000057">
    <property type="protein sequence ID" value="MFB9212082.1"/>
    <property type="molecule type" value="Genomic_DNA"/>
</dbReference>
<dbReference type="RefSeq" id="WP_353959660.1">
    <property type="nucleotide sequence ID" value="NZ_JAUFQT010000002.1"/>
</dbReference>
<dbReference type="Pfam" id="PF01243">
    <property type="entry name" value="PNPOx_N"/>
    <property type="match status" value="1"/>
</dbReference>
<feature type="domain" description="Pyridoxine 5'-phosphate oxidase dimerisation C-terminal" evidence="7">
    <location>
        <begin position="178"/>
        <end position="219"/>
    </location>
</feature>
<reference evidence="8 9" key="1">
    <citation type="submission" date="2024-09" db="EMBL/GenBank/DDBJ databases">
        <authorList>
            <person name="Sun Q."/>
            <person name="Mori K."/>
        </authorList>
    </citation>
    <scope>NUCLEOTIDE SEQUENCE [LARGE SCALE GENOMIC DNA]</scope>
    <source>
        <strain evidence="8 9">CECT 7682</strain>
    </source>
</reference>
<feature type="binding site" evidence="5">
    <location>
        <begin position="197"/>
        <end position="199"/>
    </location>
    <ligand>
        <name>substrate</name>
    </ligand>
</feature>
<dbReference type="InterPro" id="IPR011576">
    <property type="entry name" value="Pyridox_Oxase_N"/>
</dbReference>
<dbReference type="PROSITE" id="PS01064">
    <property type="entry name" value="PYRIDOX_OXIDASE"/>
    <property type="match status" value="1"/>
</dbReference>
<dbReference type="EC" id="1.4.3.5" evidence="5"/>
<evidence type="ECO:0000256" key="5">
    <source>
        <dbReference type="HAMAP-Rule" id="MF_01629"/>
    </source>
</evidence>
<dbReference type="NCBIfam" id="TIGR00558">
    <property type="entry name" value="pdxH"/>
    <property type="match status" value="1"/>
</dbReference>
<evidence type="ECO:0000259" key="7">
    <source>
        <dbReference type="Pfam" id="PF10590"/>
    </source>
</evidence>
<evidence type="ECO:0000313" key="9">
    <source>
        <dbReference type="Proteomes" id="UP001589654"/>
    </source>
</evidence>
<keyword evidence="4 5" id="KW-0560">Oxidoreductase</keyword>
<comment type="function">
    <text evidence="5">Catalyzes the oxidation of either pyridoxine 5'-phosphate (PNP) or pyridoxamine 5'-phosphate (PMP) into pyridoxal 5'-phosphate (PLP).</text>
</comment>
<proteinExistence type="inferred from homology"/>
<feature type="binding site" evidence="5">
    <location>
        <position position="191"/>
    </location>
    <ligand>
        <name>FMN</name>
        <dbReference type="ChEBI" id="CHEBI:58210"/>
    </ligand>
</feature>
<feature type="binding site" evidence="5">
    <location>
        <position position="89"/>
    </location>
    <ligand>
        <name>FMN</name>
        <dbReference type="ChEBI" id="CHEBI:58210"/>
    </ligand>
</feature>
<evidence type="ECO:0000256" key="1">
    <source>
        <dbReference type="ARBA" id="ARBA00007301"/>
    </source>
</evidence>
<keyword evidence="2 5" id="KW-0285">Flavoprotein</keyword>
<dbReference type="InterPro" id="IPR019576">
    <property type="entry name" value="Pyridoxamine_oxidase_dimer_C"/>
</dbReference>
<dbReference type="GO" id="GO:0004733">
    <property type="term" value="F:pyridoxamine phosphate oxidase activity"/>
    <property type="evidence" value="ECO:0007669"/>
    <property type="project" value="UniProtKB-EC"/>
</dbReference>
<dbReference type="PANTHER" id="PTHR10851:SF0">
    <property type="entry name" value="PYRIDOXINE-5'-PHOSPHATE OXIDASE"/>
    <property type="match status" value="1"/>
</dbReference>
<feature type="binding site" evidence="5">
    <location>
        <position position="201"/>
    </location>
    <ligand>
        <name>FMN</name>
        <dbReference type="ChEBI" id="CHEBI:58210"/>
    </ligand>
</feature>
<dbReference type="Pfam" id="PF10590">
    <property type="entry name" value="PNP_phzG_C"/>
    <property type="match status" value="1"/>
</dbReference>
<dbReference type="Gene3D" id="2.30.110.10">
    <property type="entry name" value="Electron Transport, Fmn-binding Protein, Chain A"/>
    <property type="match status" value="1"/>
</dbReference>
<sequence length="219" mass="25843">MTNYKMLFMDIAAIRTEYTLKSLRVEEIEDSPLKQFDIWLKQAIKAKVNEPSAMNLATVNLQNRPTSRILLLKGLDHGFVFYTSYISQKGKELEHNPYAAMTFFWPELERQVRIEGNIVKTSKEESEKYFLSRPPGSQIGAWVSPQSKIIPNREFLESKEKEMIDYFKNNPMEKPDNWGGYRLIPDRVEFWQGRPNRLHDRILYLLTSPDQWKRVRLAP</sequence>
<evidence type="ECO:0000313" key="8">
    <source>
        <dbReference type="EMBL" id="MFB9212082.1"/>
    </source>
</evidence>
<dbReference type="PIRSF" id="PIRSF000190">
    <property type="entry name" value="Pyd_amn-ph_oxd"/>
    <property type="match status" value="1"/>
</dbReference>
<dbReference type="HAMAP" id="MF_01629">
    <property type="entry name" value="PdxH"/>
    <property type="match status" value="1"/>
</dbReference>
<feature type="binding site" evidence="5">
    <location>
        <position position="137"/>
    </location>
    <ligand>
        <name>substrate</name>
    </ligand>
</feature>
<comment type="caution">
    <text evidence="5">Lacks conserved residue(s) required for the propagation of feature annotation.</text>
</comment>
<keyword evidence="5" id="KW-0664">Pyridoxine biosynthesis</keyword>
<protein>
    <recommendedName>
        <fullName evidence="5">Pyridoxine/pyridoxamine 5'-phosphate oxidase</fullName>
        <ecNumber evidence="5">1.4.3.5</ecNumber>
    </recommendedName>
    <alternativeName>
        <fullName evidence="5">PNP/PMP oxidase</fullName>
        <shortName evidence="5">PNPOx</shortName>
    </alternativeName>
    <alternativeName>
        <fullName evidence="5">Pyridoxal 5'-phosphate synthase</fullName>
    </alternativeName>
</protein>
<name>A0ABV5J5J7_9BACT</name>